<accession>A0A024P7K6</accession>
<dbReference type="Proteomes" id="UP000028868">
    <property type="component" value="Unassembled WGS sequence"/>
</dbReference>
<keyword evidence="1" id="KW-0812">Transmembrane</keyword>
<comment type="caution">
    <text evidence="2">The sequence shown here is derived from an EMBL/GenBank/DDBJ whole genome shotgun (WGS) entry which is preliminary data.</text>
</comment>
<feature type="transmembrane region" description="Helical" evidence="1">
    <location>
        <begin position="29"/>
        <end position="45"/>
    </location>
</feature>
<keyword evidence="1" id="KW-1133">Transmembrane helix</keyword>
<keyword evidence="1" id="KW-0472">Membrane</keyword>
<sequence>MSQTFLSSTLFLISSGIWALLAILFHDFRLLNLFLFIVFLMMGLSKRHRLIYEKDDEED</sequence>
<evidence type="ECO:0000313" key="2">
    <source>
        <dbReference type="EMBL" id="CDQ24738.1"/>
    </source>
</evidence>
<name>A0A024P7K6_9BACI</name>
<evidence type="ECO:0000313" key="3">
    <source>
        <dbReference type="Proteomes" id="UP000028868"/>
    </source>
</evidence>
<keyword evidence="3" id="KW-1185">Reference proteome</keyword>
<reference evidence="3" key="1">
    <citation type="submission" date="2014-03" db="EMBL/GenBank/DDBJ databases">
        <authorList>
            <person name="Urmite Genomes U."/>
        </authorList>
    </citation>
    <scope>NUCLEOTIDE SEQUENCE [LARGE SCALE GENOMIC DNA]</scope>
    <source>
        <strain evidence="3">HD-03</strain>
    </source>
</reference>
<reference evidence="2 3" key="2">
    <citation type="submission" date="2014-05" db="EMBL/GenBank/DDBJ databases">
        <title>Draft genome sequence of Halobacillus karajensis HK-03.</title>
        <authorList>
            <person name="Khelaifia S."/>
            <person name="Croce O."/>
            <person name="Lagier J.C."/>
            <person name="Raoult D."/>
        </authorList>
    </citation>
    <scope>NUCLEOTIDE SEQUENCE [LARGE SCALE GENOMIC DNA]</scope>
    <source>
        <strain evidence="2 3">HD-03</strain>
    </source>
</reference>
<dbReference type="OrthoDB" id="2973927at2"/>
<proteinExistence type="predicted"/>
<gene>
    <name evidence="2" type="ORF">BN983_03035</name>
</gene>
<evidence type="ECO:0000256" key="1">
    <source>
        <dbReference type="SAM" id="Phobius"/>
    </source>
</evidence>
<dbReference type="RefSeq" id="WP_035509925.1">
    <property type="nucleotide sequence ID" value="NZ_CCDH010000003.1"/>
</dbReference>
<dbReference type="EMBL" id="CCDI010000004">
    <property type="protein sequence ID" value="CDQ24738.1"/>
    <property type="molecule type" value="Genomic_DNA"/>
</dbReference>
<dbReference type="AlphaFoldDB" id="A0A024P7K6"/>
<organism evidence="2 3">
    <name type="scientific">Halobacillus karajensis</name>
    <dbReference type="NCBI Taxonomy" id="195088"/>
    <lineage>
        <taxon>Bacteria</taxon>
        <taxon>Bacillati</taxon>
        <taxon>Bacillota</taxon>
        <taxon>Bacilli</taxon>
        <taxon>Bacillales</taxon>
        <taxon>Bacillaceae</taxon>
        <taxon>Halobacillus</taxon>
    </lineage>
</organism>
<protein>
    <submittedName>
        <fullName evidence="2">Uncharacterized protein</fullName>
    </submittedName>
</protein>